<keyword evidence="2" id="KW-1185">Reference proteome</keyword>
<accession>A0ABR7HCG5</accession>
<evidence type="ECO:0000313" key="2">
    <source>
        <dbReference type="Proteomes" id="UP000634672"/>
    </source>
</evidence>
<protein>
    <submittedName>
        <fullName evidence="1">Uncharacterized protein</fullName>
    </submittedName>
</protein>
<sequence>MGKGNFEYFIDRGYLDTQIAKLKAGLLAHIDHRFDELQEQLCNPTPVDADKKSTPDKKKAVEKDPCQVWKEEAYRQCKKLVKEYPDQHNNYNSVLTKIYTKMKNTYGICLDQEVKEYKNGETGYVPTIDAISVKGDLRSLFESILGNMEEECKLREEKKKAVTTAMLARTRQEIIQPLIDARNDHSIYGSATYSAVSARMRKKGIDIEAAKEAYRKKIGAKRRINRNELFDNDADMKKIFAETVAELLHEAGKADHERAS</sequence>
<name>A0ABR7HCG5_9FIRM</name>
<evidence type="ECO:0000313" key="1">
    <source>
        <dbReference type="EMBL" id="MBC5710849.1"/>
    </source>
</evidence>
<comment type="caution">
    <text evidence="1">The sequence shown here is derived from an EMBL/GenBank/DDBJ whole genome shotgun (WGS) entry which is preliminary data.</text>
</comment>
<proteinExistence type="predicted"/>
<dbReference type="EMBL" id="JACOPB010000013">
    <property type="protein sequence ID" value="MBC5710849.1"/>
    <property type="molecule type" value="Genomic_DNA"/>
</dbReference>
<reference evidence="1 2" key="1">
    <citation type="submission" date="2020-08" db="EMBL/GenBank/DDBJ databases">
        <title>Genome public.</title>
        <authorList>
            <person name="Liu C."/>
            <person name="Sun Q."/>
        </authorList>
    </citation>
    <scope>NUCLEOTIDE SEQUENCE [LARGE SCALE GENOMIC DNA]</scope>
    <source>
        <strain evidence="1 2">NSJ-66</strain>
    </source>
</reference>
<gene>
    <name evidence="1" type="ORF">H8S75_23190</name>
</gene>
<dbReference type="RefSeq" id="WP_187023573.1">
    <property type="nucleotide sequence ID" value="NZ_JACOPB010000013.1"/>
</dbReference>
<organism evidence="1 2">
    <name type="scientific">Hungatella hominis</name>
    <dbReference type="NCBI Taxonomy" id="2763050"/>
    <lineage>
        <taxon>Bacteria</taxon>
        <taxon>Bacillati</taxon>
        <taxon>Bacillota</taxon>
        <taxon>Clostridia</taxon>
        <taxon>Lachnospirales</taxon>
        <taxon>Lachnospiraceae</taxon>
        <taxon>Hungatella</taxon>
    </lineage>
</organism>
<dbReference type="Proteomes" id="UP000634672">
    <property type="component" value="Unassembled WGS sequence"/>
</dbReference>